<dbReference type="EMBL" id="RFAQ01000111">
    <property type="protein sequence ID" value="RMC92651.1"/>
    <property type="molecule type" value="Genomic_DNA"/>
</dbReference>
<name>A0A3M0S400_9CLOT</name>
<dbReference type="PANTHER" id="PTHR32071:SF57">
    <property type="entry name" value="C4-DICARBOXYLATE TRANSPORT TRANSCRIPTIONAL REGULATORY PROTEIN DCTD"/>
    <property type="match status" value="1"/>
</dbReference>
<dbReference type="AlphaFoldDB" id="A0A3M0S400"/>
<dbReference type="InterPro" id="IPR002197">
    <property type="entry name" value="HTH_Fis"/>
</dbReference>
<keyword evidence="1" id="KW-0547">Nucleotide-binding</keyword>
<sequence>IHKWEGNVRELRNVIEYAMNFENSNYITEASLPDEFIGENEVRIKPEGIVPIEEMEKEVLRKTLDWFGWDEAGKIRVAEALGISRSSVYRKIAKYHLEPPDMINIS</sequence>
<accession>A0A3M0S400</accession>
<dbReference type="InterPro" id="IPR009057">
    <property type="entry name" value="Homeodomain-like_sf"/>
</dbReference>
<evidence type="ECO:0000313" key="7">
    <source>
        <dbReference type="EMBL" id="RMC92651.1"/>
    </source>
</evidence>
<dbReference type="Pfam" id="PF02954">
    <property type="entry name" value="HTH_8"/>
    <property type="match status" value="1"/>
</dbReference>
<evidence type="ECO:0000259" key="5">
    <source>
        <dbReference type="Pfam" id="PF02954"/>
    </source>
</evidence>
<organism evidence="7 8">
    <name type="scientific">Clostridium autoethanogenum</name>
    <dbReference type="NCBI Taxonomy" id="84023"/>
    <lineage>
        <taxon>Bacteria</taxon>
        <taxon>Bacillati</taxon>
        <taxon>Bacillota</taxon>
        <taxon>Clostridia</taxon>
        <taxon>Eubacteriales</taxon>
        <taxon>Clostridiaceae</taxon>
        <taxon>Clostridium</taxon>
    </lineage>
</organism>
<evidence type="ECO:0000256" key="1">
    <source>
        <dbReference type="ARBA" id="ARBA00022741"/>
    </source>
</evidence>
<comment type="caution">
    <text evidence="7">The sequence shown here is derived from an EMBL/GenBank/DDBJ whole genome shotgun (WGS) entry which is preliminary data.</text>
</comment>
<dbReference type="PANTHER" id="PTHR32071">
    <property type="entry name" value="TRANSCRIPTIONAL REGULATORY PROTEIN"/>
    <property type="match status" value="1"/>
</dbReference>
<evidence type="ECO:0000259" key="6">
    <source>
        <dbReference type="Pfam" id="PF25601"/>
    </source>
</evidence>
<dbReference type="GO" id="GO:0043565">
    <property type="term" value="F:sequence-specific DNA binding"/>
    <property type="evidence" value="ECO:0007669"/>
    <property type="project" value="InterPro"/>
</dbReference>
<feature type="non-terminal residue" evidence="7">
    <location>
        <position position="1"/>
    </location>
</feature>
<dbReference type="Proteomes" id="UP000277999">
    <property type="component" value="Unassembled WGS sequence"/>
</dbReference>
<feature type="domain" description="DNA binding HTH" evidence="5">
    <location>
        <begin position="52"/>
        <end position="95"/>
    </location>
</feature>
<evidence type="ECO:0000256" key="3">
    <source>
        <dbReference type="ARBA" id="ARBA00023015"/>
    </source>
</evidence>
<proteinExistence type="predicted"/>
<dbReference type="Gene3D" id="1.10.10.60">
    <property type="entry name" value="Homeodomain-like"/>
    <property type="match status" value="1"/>
</dbReference>
<keyword evidence="2" id="KW-0067">ATP-binding</keyword>
<dbReference type="Gene3D" id="1.10.8.60">
    <property type="match status" value="1"/>
</dbReference>
<evidence type="ECO:0000256" key="4">
    <source>
        <dbReference type="ARBA" id="ARBA00023163"/>
    </source>
</evidence>
<gene>
    <name evidence="7" type="ORF">D9O40_19560</name>
</gene>
<dbReference type="PRINTS" id="PR01590">
    <property type="entry name" value="HTHFIS"/>
</dbReference>
<reference evidence="7 8" key="1">
    <citation type="submission" date="2018-10" db="EMBL/GenBank/DDBJ databases">
        <title>Genome-centric metagenomics revealed C2 chemical producing, CO utilizing Clostridium with novel acetogenic gene cluster.</title>
        <authorList>
            <person name="Kang H."/>
            <person name="Park B."/>
            <person name="Choi I.G."/>
            <person name="Chang I.S."/>
        </authorList>
    </citation>
    <scope>NUCLEOTIDE SEQUENCE [LARGE SCALE GENOMIC DNA]</scope>
    <source>
        <strain evidence="7 8">H21-9</strain>
    </source>
</reference>
<dbReference type="SUPFAM" id="SSF46689">
    <property type="entry name" value="Homeodomain-like"/>
    <property type="match status" value="1"/>
</dbReference>
<keyword evidence="4" id="KW-0804">Transcription</keyword>
<dbReference type="InterPro" id="IPR058031">
    <property type="entry name" value="AAA_lid_NorR"/>
</dbReference>
<dbReference type="RefSeq" id="WP_279230696.1">
    <property type="nucleotide sequence ID" value="NZ_RFAQ01000111.1"/>
</dbReference>
<evidence type="ECO:0000256" key="2">
    <source>
        <dbReference type="ARBA" id="ARBA00022840"/>
    </source>
</evidence>
<dbReference type="Pfam" id="PF25601">
    <property type="entry name" value="AAA_lid_14"/>
    <property type="match status" value="1"/>
</dbReference>
<keyword evidence="3" id="KW-0805">Transcription regulation</keyword>
<evidence type="ECO:0000313" key="8">
    <source>
        <dbReference type="Proteomes" id="UP000277999"/>
    </source>
</evidence>
<protein>
    <submittedName>
        <fullName evidence="7">AAA family ATPase</fullName>
    </submittedName>
</protein>
<feature type="domain" description="NorR-like AAA+ ATPase lid" evidence="6">
    <location>
        <begin position="2"/>
        <end position="41"/>
    </location>
</feature>